<dbReference type="InterPro" id="IPR045857">
    <property type="entry name" value="O16G_dom_2"/>
</dbReference>
<dbReference type="InterPro" id="IPR004185">
    <property type="entry name" value="Glyco_hydro_13_lg-like_dom"/>
</dbReference>
<dbReference type="RefSeq" id="WP_026390292.1">
    <property type="nucleotide sequence ID" value="NZ_LR215048.1"/>
</dbReference>
<dbReference type="GO" id="GO:0005975">
    <property type="term" value="P:carbohydrate metabolic process"/>
    <property type="evidence" value="ECO:0007669"/>
    <property type="project" value="InterPro"/>
</dbReference>
<dbReference type="Gene3D" id="2.60.40.1180">
    <property type="entry name" value="Golgi alpha-mannosidase II"/>
    <property type="match status" value="1"/>
</dbReference>
<dbReference type="AlphaFoldDB" id="A0A449BFA1"/>
<dbReference type="InterPro" id="IPR013783">
    <property type="entry name" value="Ig-like_fold"/>
</dbReference>
<dbReference type="Gene3D" id="3.90.400.10">
    <property type="entry name" value="Oligo-1,6-glucosidase, Domain 2"/>
    <property type="match status" value="1"/>
</dbReference>
<dbReference type="KEGG" id="aaxa:NCTC10138_01515"/>
<dbReference type="Proteomes" id="UP000289841">
    <property type="component" value="Chromosome"/>
</dbReference>
<protein>
    <submittedName>
        <fullName evidence="4">Neopullulanase</fullName>
        <ecNumber evidence="4">3.2.1.135</ecNumber>
    </submittedName>
</protein>
<evidence type="ECO:0000256" key="2">
    <source>
        <dbReference type="ARBA" id="ARBA00023295"/>
    </source>
</evidence>
<sequence length="587" mass="69699">MNTHALLHRAKSEYAYAYDKKTLHITLRTAKNDFESVELLYGDPFNWFEKEWKKYQKKMIKRYQTESFDYYFISIKPEDLRCKYAFILNNNAKSYMYGSKRLIEYNKEKLDLQNLFNYPYINPEDLPHTPSWVKDTVWYQIFPDRFYTKKSLLPWGKLPVYNNEIYGGNIQGIIEKLPYLADLGITGIYFTPIFEAKTAHKYDTINYYKIDPSFGTNEDFKELVDKAHSHNIKIMLDGVFNHSGYLHPFFQDVIKNNETSIYKNSFYIDKFPVVNFELDSNNEPKQHSIKNLNFKTFAYTPHMPKWNTDDSLTKEHLLGVIEYWIKNYNIDGWRLDVSNEVSHDFLRDIKKISRNTNPNTFILGENWDQSLPWLQGDQLDSVMNYDLAYPLWEYLEHNIDLNEFINIVNNYLALTPKNAMENMFNLIDSHDTVRILRRLNDNKDRVKLAYLFMFLSAGAPNIYYGGEVGLTGDQDPDNRRCMIWDSNKQDLELFNFIKRLISLRDKYSVFKDYDYKFLSTEILAFTKERNNQKLLVVINNSPEQKTFSVPNELKDSYLDLINNSVAIYDKITLDAYDFKLLIKEETN</sequence>
<dbReference type="EMBL" id="LR215048">
    <property type="protein sequence ID" value="VEU81123.1"/>
    <property type="molecule type" value="Genomic_DNA"/>
</dbReference>
<evidence type="ECO:0000313" key="4">
    <source>
        <dbReference type="EMBL" id="VEU81123.1"/>
    </source>
</evidence>
<dbReference type="EC" id="3.2.1.135" evidence="4"/>
<dbReference type="STRING" id="1278311.GCA_000428705_00662"/>
<gene>
    <name evidence="4" type="primary">nplT</name>
    <name evidence="4" type="ORF">NCTC10138_01515</name>
</gene>
<dbReference type="Pfam" id="PF02903">
    <property type="entry name" value="Alpha-amylase_N"/>
    <property type="match status" value="1"/>
</dbReference>
<dbReference type="InterPro" id="IPR014756">
    <property type="entry name" value="Ig_E-set"/>
</dbReference>
<dbReference type="SUPFAM" id="SSF51445">
    <property type="entry name" value="(Trans)glycosidases"/>
    <property type="match status" value="1"/>
</dbReference>
<dbReference type="InterPro" id="IPR013780">
    <property type="entry name" value="Glyco_hydro_b"/>
</dbReference>
<organism evidence="4 5">
    <name type="scientific">Haploplasma axanthum</name>
    <name type="common">Acholeplasma axanthum</name>
    <dbReference type="NCBI Taxonomy" id="29552"/>
    <lineage>
        <taxon>Bacteria</taxon>
        <taxon>Bacillati</taxon>
        <taxon>Mycoplasmatota</taxon>
        <taxon>Mollicutes</taxon>
        <taxon>Acholeplasmatales</taxon>
        <taxon>Acholeplasmataceae</taxon>
        <taxon>Haploplasma</taxon>
    </lineage>
</organism>
<dbReference type="GO" id="GO:0031216">
    <property type="term" value="F:neopullulanase activity"/>
    <property type="evidence" value="ECO:0007669"/>
    <property type="project" value="UniProtKB-EC"/>
</dbReference>
<dbReference type="Gene3D" id="3.20.20.80">
    <property type="entry name" value="Glycosidases"/>
    <property type="match status" value="1"/>
</dbReference>
<feature type="domain" description="Glycosyl hydrolase family 13 catalytic" evidence="3">
    <location>
        <begin position="140"/>
        <end position="504"/>
    </location>
</feature>
<dbReference type="PANTHER" id="PTHR10357:SF210">
    <property type="entry name" value="MALTODEXTRIN GLUCOSIDASE"/>
    <property type="match status" value="1"/>
</dbReference>
<keyword evidence="1 4" id="KW-0378">Hydrolase</keyword>
<dbReference type="Pfam" id="PF00128">
    <property type="entry name" value="Alpha-amylase"/>
    <property type="match status" value="1"/>
</dbReference>
<dbReference type="Gene3D" id="2.60.40.10">
    <property type="entry name" value="Immunoglobulins"/>
    <property type="match status" value="1"/>
</dbReference>
<dbReference type="SUPFAM" id="SSF81296">
    <property type="entry name" value="E set domains"/>
    <property type="match status" value="1"/>
</dbReference>
<accession>A0A449BFA1</accession>
<proteinExistence type="predicted"/>
<evidence type="ECO:0000313" key="5">
    <source>
        <dbReference type="Proteomes" id="UP000289841"/>
    </source>
</evidence>
<dbReference type="InterPro" id="IPR006047">
    <property type="entry name" value="GH13_cat_dom"/>
</dbReference>
<dbReference type="InterPro" id="IPR017853">
    <property type="entry name" value="GH"/>
</dbReference>
<dbReference type="CDD" id="cd11338">
    <property type="entry name" value="AmyAc_CMD"/>
    <property type="match status" value="1"/>
</dbReference>
<name>A0A449BFA1_HAPAX</name>
<reference evidence="4 5" key="1">
    <citation type="submission" date="2019-01" db="EMBL/GenBank/DDBJ databases">
        <authorList>
            <consortium name="Pathogen Informatics"/>
        </authorList>
    </citation>
    <scope>NUCLEOTIDE SEQUENCE [LARGE SCALE GENOMIC DNA]</scope>
    <source>
        <strain evidence="4 5">NCTC10138</strain>
    </source>
</reference>
<keyword evidence="2 4" id="KW-0326">Glycosidase</keyword>
<evidence type="ECO:0000259" key="3">
    <source>
        <dbReference type="SMART" id="SM00642"/>
    </source>
</evidence>
<dbReference type="PANTHER" id="PTHR10357">
    <property type="entry name" value="ALPHA-AMYLASE FAMILY MEMBER"/>
    <property type="match status" value="1"/>
</dbReference>
<dbReference type="CDD" id="cd02857">
    <property type="entry name" value="E_set_CDase_PDE_N"/>
    <property type="match status" value="1"/>
</dbReference>
<evidence type="ECO:0000256" key="1">
    <source>
        <dbReference type="ARBA" id="ARBA00022801"/>
    </source>
</evidence>
<dbReference type="SUPFAM" id="SSF51011">
    <property type="entry name" value="Glycosyl hydrolase domain"/>
    <property type="match status" value="1"/>
</dbReference>
<dbReference type="OrthoDB" id="9805159at2"/>
<keyword evidence="5" id="KW-1185">Reference proteome</keyword>
<dbReference type="SMART" id="SM00642">
    <property type="entry name" value="Aamy"/>
    <property type="match status" value="1"/>
</dbReference>